<evidence type="ECO:0000313" key="4">
    <source>
        <dbReference type="Proteomes" id="UP000301424"/>
    </source>
</evidence>
<protein>
    <recommendedName>
        <fullName evidence="2">SWIM-type domain-containing protein</fullName>
    </recommendedName>
</protein>
<sequence length="223" mass="25353">MLTLPQIAQRTSARRKESAKYVKITYQKRGWDSLGRGYVACASYSTKIWDPYKRKYVRNTRGPGGKPRRYVTVIVFLDPRLHVAVSCSCPDFRYRWEVALNRKQAAEIEYSNGELPVIRNPRMTTSSCKHLFKLYETIKPQLPARRAGDDTPPIAPPQIGVAPSQLRKVEEARRAALKNAVKPVVIKAPTNVQRSVKPGKKQSTLPRSAVAPIAQRMKQRRNK</sequence>
<proteinExistence type="predicted"/>
<dbReference type="EMBL" id="MK552141">
    <property type="protein sequence ID" value="QBQ74619.1"/>
    <property type="molecule type" value="Genomic_DNA"/>
</dbReference>
<organism evidence="3 4">
    <name type="scientific">Burkholderia phage BcepSauron</name>
    <dbReference type="NCBI Taxonomy" id="2530033"/>
    <lineage>
        <taxon>Viruses</taxon>
        <taxon>Duplodnaviria</taxon>
        <taxon>Heunggongvirae</taxon>
        <taxon>Uroviricota</taxon>
        <taxon>Caudoviricetes</taxon>
        <taxon>Sarumanvirus</taxon>
        <taxon>Sarumanvirus bcepsauron</taxon>
    </lineage>
</organism>
<evidence type="ECO:0000256" key="1">
    <source>
        <dbReference type="SAM" id="MobiDB-lite"/>
    </source>
</evidence>
<dbReference type="PROSITE" id="PS50966">
    <property type="entry name" value="ZF_SWIM"/>
    <property type="match status" value="1"/>
</dbReference>
<keyword evidence="4" id="KW-1185">Reference proteome</keyword>
<feature type="domain" description="SWIM-type" evidence="2">
    <location>
        <begin position="71"/>
        <end position="139"/>
    </location>
</feature>
<dbReference type="InterPro" id="IPR007527">
    <property type="entry name" value="Znf_SWIM"/>
</dbReference>
<dbReference type="Proteomes" id="UP000301424">
    <property type="component" value="Segment"/>
</dbReference>
<gene>
    <name evidence="3" type="ORF">BcepSauron_239</name>
</gene>
<name>A0A482MLT0_9CAUD</name>
<feature type="region of interest" description="Disordered" evidence="1">
    <location>
        <begin position="190"/>
        <end position="223"/>
    </location>
</feature>
<evidence type="ECO:0000259" key="2">
    <source>
        <dbReference type="PROSITE" id="PS50966"/>
    </source>
</evidence>
<reference evidence="3 4" key="1">
    <citation type="submission" date="2019-02" db="EMBL/GenBank/DDBJ databases">
        <title>Complete genome sequence of Burkholderia cenocepacia phage BcepSauron.</title>
        <authorList>
            <person name="Park K."/>
            <person name="Gonzalez C."/>
            <person name="Liu M."/>
            <person name="Gill J."/>
        </authorList>
    </citation>
    <scope>NUCLEOTIDE SEQUENCE [LARGE SCALE GENOMIC DNA]</scope>
</reference>
<dbReference type="GO" id="GO:0008270">
    <property type="term" value="F:zinc ion binding"/>
    <property type="evidence" value="ECO:0007669"/>
    <property type="project" value="InterPro"/>
</dbReference>
<evidence type="ECO:0000313" key="3">
    <source>
        <dbReference type="EMBL" id="QBQ74619.1"/>
    </source>
</evidence>
<accession>A0A482MLT0</accession>